<evidence type="ECO:0000256" key="8">
    <source>
        <dbReference type="SAM" id="Coils"/>
    </source>
</evidence>
<evidence type="ECO:0000256" key="4">
    <source>
        <dbReference type="ARBA" id="ARBA00023065"/>
    </source>
</evidence>
<evidence type="ECO:0000313" key="12">
    <source>
        <dbReference type="EMBL" id="VAW30201.1"/>
    </source>
</evidence>
<dbReference type="NCBIfam" id="NF009980">
    <property type="entry name" value="PRK13446.1"/>
    <property type="match status" value="1"/>
</dbReference>
<dbReference type="Gene3D" id="2.60.15.10">
    <property type="entry name" value="F0F1 ATP synthase delta/epsilon subunit, N-terminal"/>
    <property type="match status" value="1"/>
</dbReference>
<dbReference type="Pfam" id="PF00401">
    <property type="entry name" value="ATP-synt_DE"/>
    <property type="match status" value="1"/>
</dbReference>
<dbReference type="HAMAP" id="MF_00530">
    <property type="entry name" value="ATP_synth_epsil_bac"/>
    <property type="match status" value="1"/>
</dbReference>
<dbReference type="Pfam" id="PF02823">
    <property type="entry name" value="ATP-synt_DE_N"/>
    <property type="match status" value="1"/>
</dbReference>
<evidence type="ECO:0000259" key="11">
    <source>
        <dbReference type="Pfam" id="PF02823"/>
    </source>
</evidence>
<dbReference type="GO" id="GO:0045259">
    <property type="term" value="C:proton-transporting ATP synthase complex"/>
    <property type="evidence" value="ECO:0007669"/>
    <property type="project" value="UniProtKB-KW"/>
</dbReference>
<keyword evidence="12" id="KW-0378">Hydrolase</keyword>
<dbReference type="NCBIfam" id="TIGR01216">
    <property type="entry name" value="ATP_synt_epsi"/>
    <property type="match status" value="1"/>
</dbReference>
<organism evidence="12">
    <name type="scientific">hydrothermal vent metagenome</name>
    <dbReference type="NCBI Taxonomy" id="652676"/>
    <lineage>
        <taxon>unclassified sequences</taxon>
        <taxon>metagenomes</taxon>
        <taxon>ecological metagenomes</taxon>
    </lineage>
</organism>
<comment type="subcellular location">
    <subcellularLocation>
        <location evidence="1">Membrane</location>
        <topology evidence="1">Peripheral membrane protein</topology>
    </subcellularLocation>
</comment>
<evidence type="ECO:0000256" key="1">
    <source>
        <dbReference type="ARBA" id="ARBA00004170"/>
    </source>
</evidence>
<keyword evidence="6" id="KW-0139">CF(1)</keyword>
<comment type="similarity">
    <text evidence="2">Belongs to the ATPase epsilon chain family.</text>
</comment>
<protein>
    <submittedName>
        <fullName evidence="12">ATP synthase epsilon chain</fullName>
        <ecNumber evidence="12">3.6.3.14</ecNumber>
    </submittedName>
</protein>
<feature type="coiled-coil region" evidence="8">
    <location>
        <begin position="83"/>
        <end position="110"/>
    </location>
</feature>
<evidence type="ECO:0000256" key="7">
    <source>
        <dbReference type="ARBA" id="ARBA00023310"/>
    </source>
</evidence>
<dbReference type="InterPro" id="IPR020546">
    <property type="entry name" value="ATP_synth_F1_dsu/esu_N"/>
</dbReference>
<dbReference type="PANTHER" id="PTHR13822:SF10">
    <property type="entry name" value="ATP SYNTHASE EPSILON CHAIN, CHLOROPLASTIC"/>
    <property type="match status" value="1"/>
</dbReference>
<reference evidence="12" key="1">
    <citation type="submission" date="2018-06" db="EMBL/GenBank/DDBJ databases">
        <authorList>
            <person name="Zhirakovskaya E."/>
        </authorList>
    </citation>
    <scope>NUCLEOTIDE SEQUENCE</scope>
</reference>
<dbReference type="InterPro" id="IPR036771">
    <property type="entry name" value="ATPsynth_dsu/esu_N"/>
</dbReference>
<keyword evidence="3" id="KW-0813">Transport</keyword>
<proteinExistence type="inferred from homology"/>
<evidence type="ECO:0000259" key="10">
    <source>
        <dbReference type="Pfam" id="PF00401"/>
    </source>
</evidence>
<dbReference type="GO" id="GO:0016787">
    <property type="term" value="F:hydrolase activity"/>
    <property type="evidence" value="ECO:0007669"/>
    <property type="project" value="UniProtKB-KW"/>
</dbReference>
<evidence type="ECO:0000256" key="3">
    <source>
        <dbReference type="ARBA" id="ARBA00022448"/>
    </source>
</evidence>
<dbReference type="Gene3D" id="1.20.5.440">
    <property type="entry name" value="ATP synthase delta/epsilon subunit, C-terminal domain"/>
    <property type="match status" value="1"/>
</dbReference>
<keyword evidence="4" id="KW-0406">Ion transport</keyword>
<feature type="region of interest" description="Disordered" evidence="9">
    <location>
        <begin position="136"/>
        <end position="155"/>
    </location>
</feature>
<dbReference type="GO" id="GO:0046933">
    <property type="term" value="F:proton-transporting ATP synthase activity, rotational mechanism"/>
    <property type="evidence" value="ECO:0007669"/>
    <property type="project" value="InterPro"/>
</dbReference>
<dbReference type="PANTHER" id="PTHR13822">
    <property type="entry name" value="ATP SYNTHASE DELTA/EPSILON CHAIN"/>
    <property type="match status" value="1"/>
</dbReference>
<dbReference type="SUPFAM" id="SSF51344">
    <property type="entry name" value="Epsilon subunit of F1F0-ATP synthase N-terminal domain"/>
    <property type="match status" value="1"/>
</dbReference>
<gene>
    <name evidence="12" type="ORF">MNBD_CHLOROFLEXI01-3802</name>
</gene>
<evidence type="ECO:0000256" key="5">
    <source>
        <dbReference type="ARBA" id="ARBA00023136"/>
    </source>
</evidence>
<feature type="domain" description="ATP synthase epsilon subunit C-terminal" evidence="10">
    <location>
        <begin position="86"/>
        <end position="131"/>
    </location>
</feature>
<feature type="domain" description="ATP synthase F1 complex delta/epsilon subunit N-terminal" evidence="11">
    <location>
        <begin position="4"/>
        <end position="82"/>
    </location>
</feature>
<dbReference type="EC" id="3.6.3.14" evidence="12"/>
<evidence type="ECO:0000256" key="6">
    <source>
        <dbReference type="ARBA" id="ARBA00023196"/>
    </source>
</evidence>
<evidence type="ECO:0000256" key="2">
    <source>
        <dbReference type="ARBA" id="ARBA00005712"/>
    </source>
</evidence>
<keyword evidence="5" id="KW-0472">Membrane</keyword>
<dbReference type="AlphaFoldDB" id="A0A3B0UGQ1"/>
<dbReference type="CDD" id="cd12152">
    <property type="entry name" value="F1-ATPase_delta"/>
    <property type="match status" value="1"/>
</dbReference>
<dbReference type="InterPro" id="IPR020547">
    <property type="entry name" value="ATP_synth_F1_esu_C"/>
</dbReference>
<accession>A0A3B0UGQ1</accession>
<dbReference type="EMBL" id="UOEU01000032">
    <property type="protein sequence ID" value="VAW30201.1"/>
    <property type="molecule type" value="Genomic_DNA"/>
</dbReference>
<keyword evidence="8" id="KW-0175">Coiled coil</keyword>
<evidence type="ECO:0000256" key="9">
    <source>
        <dbReference type="SAM" id="MobiDB-lite"/>
    </source>
</evidence>
<name>A0A3B0UGQ1_9ZZZZ</name>
<keyword evidence="7" id="KW-0066">ATP synthesis</keyword>
<sequence length="155" mass="16961">MTIQCDIVTQERTVFSQQVASVSLPGSEGRMGILPNHSALLTTLSFGEVSVWHTDGEEEHFAIGGGYAEVQPDHVIVLADSAEQAEAIDVERAEQARERAEQAMKEGVTDDPDRYAAIQASLMRAQIRLDVGRKRAGRRRRIMATGADTPPKDES</sequence>
<dbReference type="InterPro" id="IPR001469">
    <property type="entry name" value="ATP_synth_F1_dsu/esu"/>
</dbReference>